<dbReference type="GO" id="GO:0005524">
    <property type="term" value="F:ATP binding"/>
    <property type="evidence" value="ECO:0007669"/>
    <property type="project" value="UniProtKB-KW"/>
</dbReference>
<evidence type="ECO:0000256" key="1">
    <source>
        <dbReference type="ARBA" id="ARBA00022490"/>
    </source>
</evidence>
<dbReference type="GO" id="GO:0005737">
    <property type="term" value="C:cytoplasm"/>
    <property type="evidence" value="ECO:0007669"/>
    <property type="project" value="UniProtKB-SubCell"/>
</dbReference>
<dbReference type="Pfam" id="PF01467">
    <property type="entry name" value="CTP_transf_like"/>
    <property type="match status" value="1"/>
</dbReference>
<reference evidence="9" key="1">
    <citation type="journal article" date="2014" name="Int. J. Syst. Evol. Microbiol.">
        <title>Complete genome sequence of Corynebacterium casei LMG S-19264T (=DSM 44701T), isolated from a smear-ripened cheese.</title>
        <authorList>
            <consortium name="US DOE Joint Genome Institute (JGI-PGF)"/>
            <person name="Walter F."/>
            <person name="Albersmeier A."/>
            <person name="Kalinowski J."/>
            <person name="Ruckert C."/>
        </authorList>
    </citation>
    <scope>NUCLEOTIDE SEQUENCE</scope>
    <source>
        <strain evidence="9">JCM 17820</strain>
    </source>
</reference>
<feature type="domain" description="Cytidyltransferase-like" evidence="8">
    <location>
        <begin position="9"/>
        <end position="161"/>
    </location>
</feature>
<proteinExistence type="inferred from homology"/>
<name>A0A830GHB7_9EURY</name>
<keyword evidence="10" id="KW-1185">Reference proteome</keyword>
<gene>
    <name evidence="7" type="primary">coaD</name>
    <name evidence="9" type="ORF">GCM10009030_08050</name>
</gene>
<evidence type="ECO:0000259" key="8">
    <source>
        <dbReference type="Pfam" id="PF01467"/>
    </source>
</evidence>
<comment type="catalytic activity">
    <reaction evidence="7">
        <text>(R)-4'-phosphopantetheine + ATP + H(+) = 3'-dephospho-CoA + diphosphate</text>
        <dbReference type="Rhea" id="RHEA:19801"/>
        <dbReference type="ChEBI" id="CHEBI:15378"/>
        <dbReference type="ChEBI" id="CHEBI:30616"/>
        <dbReference type="ChEBI" id="CHEBI:33019"/>
        <dbReference type="ChEBI" id="CHEBI:57328"/>
        <dbReference type="ChEBI" id="CHEBI:61723"/>
        <dbReference type="EC" id="2.7.7.3"/>
    </reaction>
</comment>
<dbReference type="Proteomes" id="UP000605784">
    <property type="component" value="Unassembled WGS sequence"/>
</dbReference>
<accession>A0A830GHB7</accession>
<keyword evidence="2 7" id="KW-0808">Transferase</keyword>
<reference evidence="9" key="2">
    <citation type="submission" date="2020-09" db="EMBL/GenBank/DDBJ databases">
        <authorList>
            <person name="Sun Q."/>
            <person name="Ohkuma M."/>
        </authorList>
    </citation>
    <scope>NUCLEOTIDE SEQUENCE</scope>
    <source>
        <strain evidence="9">JCM 17820</strain>
    </source>
</reference>
<dbReference type="Gene3D" id="3.40.50.620">
    <property type="entry name" value="HUPs"/>
    <property type="match status" value="1"/>
</dbReference>
<dbReference type="HAMAP" id="MF_00647">
    <property type="entry name" value="PPAT_arch"/>
    <property type="match status" value="1"/>
</dbReference>
<dbReference type="SUPFAM" id="SSF52374">
    <property type="entry name" value="Nucleotidylyl transferase"/>
    <property type="match status" value="1"/>
</dbReference>
<keyword evidence="3 7" id="KW-0548">Nucleotidyltransferase</keyword>
<comment type="similarity">
    <text evidence="7">Belongs to the eukaryotic CoaD family.</text>
</comment>
<comment type="function">
    <text evidence="7">Reversibly transfers an adenylyl group from ATP to 4'-phosphopantetheine, yielding dephospho-CoA (dPCoA) and pyrophosphate.</text>
</comment>
<dbReference type="InterPro" id="IPR023540">
    <property type="entry name" value="PPAT_arch"/>
</dbReference>
<evidence type="ECO:0000313" key="10">
    <source>
        <dbReference type="Proteomes" id="UP000605784"/>
    </source>
</evidence>
<dbReference type="EC" id="2.7.7.3" evidence="7"/>
<dbReference type="EMBL" id="BMOU01000001">
    <property type="protein sequence ID" value="GGN88391.1"/>
    <property type="molecule type" value="Genomic_DNA"/>
</dbReference>
<dbReference type="NCBIfam" id="NF001985">
    <property type="entry name" value="PRK00777.1"/>
    <property type="match status" value="1"/>
</dbReference>
<organism evidence="9 10">
    <name type="scientific">Haloarcula pellucida</name>
    <dbReference type="NCBI Taxonomy" id="1427151"/>
    <lineage>
        <taxon>Archaea</taxon>
        <taxon>Methanobacteriati</taxon>
        <taxon>Methanobacteriota</taxon>
        <taxon>Stenosarchaea group</taxon>
        <taxon>Halobacteria</taxon>
        <taxon>Halobacteriales</taxon>
        <taxon>Haloarculaceae</taxon>
        <taxon>Haloarcula</taxon>
    </lineage>
</organism>
<evidence type="ECO:0000256" key="7">
    <source>
        <dbReference type="HAMAP-Rule" id="MF_00647"/>
    </source>
</evidence>
<dbReference type="InterPro" id="IPR004821">
    <property type="entry name" value="Cyt_trans-like"/>
</dbReference>
<evidence type="ECO:0000256" key="2">
    <source>
        <dbReference type="ARBA" id="ARBA00022679"/>
    </source>
</evidence>
<keyword evidence="6 7" id="KW-0173">Coenzyme A biosynthesis</keyword>
<keyword evidence="4 7" id="KW-0547">Nucleotide-binding</keyword>
<keyword evidence="5 7" id="KW-0067">ATP-binding</keyword>
<dbReference type="InterPro" id="IPR014729">
    <property type="entry name" value="Rossmann-like_a/b/a_fold"/>
</dbReference>
<dbReference type="UniPathway" id="UPA00241"/>
<evidence type="ECO:0000313" key="9">
    <source>
        <dbReference type="EMBL" id="GGN88391.1"/>
    </source>
</evidence>
<comment type="pathway">
    <text evidence="7">Cofactor biosynthesis; coenzyme A biosynthesis.</text>
</comment>
<evidence type="ECO:0000256" key="3">
    <source>
        <dbReference type="ARBA" id="ARBA00022695"/>
    </source>
</evidence>
<evidence type="ECO:0000256" key="4">
    <source>
        <dbReference type="ARBA" id="ARBA00022741"/>
    </source>
</evidence>
<dbReference type="AlphaFoldDB" id="A0A830GHB7"/>
<protein>
    <recommendedName>
        <fullName evidence="7">Phosphopantetheine adenylyltransferase</fullName>
        <ecNumber evidence="7">2.7.7.3</ecNumber>
    </recommendedName>
    <alternativeName>
        <fullName evidence="7">Dephospho-CoA pyrophosphorylase</fullName>
    </alternativeName>
    <alternativeName>
        <fullName evidence="7">Pantetheine-phosphate adenylyltransferase</fullName>
        <shortName evidence="7">PPAT</shortName>
    </alternativeName>
</protein>
<sequence>MSDTDRIAILGGTFTPLHNGHRALLHSAFQTASHDGEGDGHVIVGLTSTDLASETRSDPAHAELLGSFDDRQDALTATLDRVGDAYTAGHEIVKITDTFGPAATREDADALVVAPEGKAQRRAHELNDVRIERGYRPLEIHTSPFVVAEDGKRISSTRIRNGEIDVHGQLLDGD</sequence>
<evidence type="ECO:0000256" key="5">
    <source>
        <dbReference type="ARBA" id="ARBA00022840"/>
    </source>
</evidence>
<comment type="caution">
    <text evidence="9">The sequence shown here is derived from an EMBL/GenBank/DDBJ whole genome shotgun (WGS) entry which is preliminary data.</text>
</comment>
<dbReference type="GO" id="GO:0015937">
    <property type="term" value="P:coenzyme A biosynthetic process"/>
    <property type="evidence" value="ECO:0007669"/>
    <property type="project" value="UniProtKB-UniRule"/>
</dbReference>
<dbReference type="RefSeq" id="WP_188994769.1">
    <property type="nucleotide sequence ID" value="NZ_BMOU01000001.1"/>
</dbReference>
<keyword evidence="1 7" id="KW-0963">Cytoplasm</keyword>
<dbReference type="GO" id="GO:0004595">
    <property type="term" value="F:pantetheine-phosphate adenylyltransferase activity"/>
    <property type="evidence" value="ECO:0007669"/>
    <property type="project" value="UniProtKB-UniRule"/>
</dbReference>
<comment type="subcellular location">
    <subcellularLocation>
        <location evidence="7">Cytoplasm</location>
    </subcellularLocation>
</comment>
<evidence type="ECO:0000256" key="6">
    <source>
        <dbReference type="ARBA" id="ARBA00022993"/>
    </source>
</evidence>